<evidence type="ECO:0000256" key="2">
    <source>
        <dbReference type="ARBA" id="ARBA00022475"/>
    </source>
</evidence>
<dbReference type="InterPro" id="IPR002293">
    <property type="entry name" value="AA/rel_permease1"/>
</dbReference>
<dbReference type="Pfam" id="PF13520">
    <property type="entry name" value="AA_permease_2"/>
    <property type="match status" value="1"/>
</dbReference>
<evidence type="ECO:0000313" key="9">
    <source>
        <dbReference type="Proteomes" id="UP001567572"/>
    </source>
</evidence>
<feature type="transmembrane region" description="Helical" evidence="7">
    <location>
        <begin position="81"/>
        <end position="100"/>
    </location>
</feature>
<dbReference type="PANTHER" id="PTHR42770:SF11">
    <property type="entry name" value="INNER MEMBRANE TRANSPORT PROTEIN YBAT"/>
    <property type="match status" value="1"/>
</dbReference>
<proteinExistence type="predicted"/>
<dbReference type="PANTHER" id="PTHR42770">
    <property type="entry name" value="AMINO ACID TRANSPORTER-RELATED"/>
    <property type="match status" value="1"/>
</dbReference>
<comment type="caution">
    <text evidence="8">The sequence shown here is derived from an EMBL/GenBank/DDBJ whole genome shotgun (WGS) entry which is preliminary data.</text>
</comment>
<reference evidence="8 9" key="1">
    <citation type="submission" date="2024-06" db="EMBL/GenBank/DDBJ databases">
        <title>Halorubrum miltondacostae sp. nov., a potential PHA producer isolated from an inland solar saltern in Rio Maior, Portugal.</title>
        <authorList>
            <person name="Albuquerque L."/>
            <person name="Viver T."/>
            <person name="Barroso C."/>
            <person name="Claudino R."/>
            <person name="Galvan M."/>
            <person name="Simoes G."/>
            <person name="Lobo Da Cunha A."/>
            <person name="Egas C."/>
        </authorList>
    </citation>
    <scope>NUCLEOTIDE SEQUENCE [LARGE SCALE GENOMIC DNA]</scope>
    <source>
        <strain evidence="8 9">RMP-11</strain>
    </source>
</reference>
<keyword evidence="9" id="KW-1185">Reference proteome</keyword>
<evidence type="ECO:0000313" key="8">
    <source>
        <dbReference type="EMBL" id="MEZ3164081.1"/>
    </source>
</evidence>
<comment type="subcellular location">
    <subcellularLocation>
        <location evidence="1">Cell membrane</location>
        <topology evidence="1">Multi-pass membrane protein</topology>
    </subcellularLocation>
</comment>
<feature type="transmembrane region" description="Helical" evidence="7">
    <location>
        <begin position="42"/>
        <end position="60"/>
    </location>
</feature>
<dbReference type="InterPro" id="IPR050367">
    <property type="entry name" value="APC_superfamily"/>
</dbReference>
<keyword evidence="3 7" id="KW-0812">Transmembrane</keyword>
<organism evidence="8 9">
    <name type="scientific">Halorubrum miltondacostae</name>
    <dbReference type="NCBI Taxonomy" id="3076378"/>
    <lineage>
        <taxon>Archaea</taxon>
        <taxon>Methanobacteriati</taxon>
        <taxon>Methanobacteriota</taxon>
        <taxon>Stenosarchaea group</taxon>
        <taxon>Halobacteria</taxon>
        <taxon>Halobacteriales</taxon>
        <taxon>Haloferacaceae</taxon>
        <taxon>Halorubrum</taxon>
    </lineage>
</organism>
<feature type="transmembrane region" description="Helical" evidence="7">
    <location>
        <begin position="386"/>
        <end position="404"/>
    </location>
</feature>
<dbReference type="RefSeq" id="WP_371162096.1">
    <property type="nucleotide sequence ID" value="NZ_JBEDNX010000005.1"/>
</dbReference>
<dbReference type="AlphaFoldDB" id="A0ABD5M1E9"/>
<evidence type="ECO:0000256" key="5">
    <source>
        <dbReference type="ARBA" id="ARBA00023136"/>
    </source>
</evidence>
<evidence type="ECO:0000256" key="1">
    <source>
        <dbReference type="ARBA" id="ARBA00004651"/>
    </source>
</evidence>
<dbReference type="PIRSF" id="PIRSF006060">
    <property type="entry name" value="AA_transporter"/>
    <property type="match status" value="1"/>
</dbReference>
<feature type="transmembrane region" description="Helical" evidence="7">
    <location>
        <begin position="410"/>
        <end position="428"/>
    </location>
</feature>
<feature type="transmembrane region" description="Helical" evidence="7">
    <location>
        <begin position="12"/>
        <end position="36"/>
    </location>
</feature>
<feature type="transmembrane region" description="Helical" evidence="7">
    <location>
        <begin position="352"/>
        <end position="374"/>
    </location>
</feature>
<feature type="transmembrane region" description="Helical" evidence="7">
    <location>
        <begin position="152"/>
        <end position="172"/>
    </location>
</feature>
<name>A0ABD5M1E9_9EURY</name>
<gene>
    <name evidence="8" type="ORF">ABNG04_09405</name>
</gene>
<dbReference type="Gene3D" id="1.20.1740.10">
    <property type="entry name" value="Amino acid/polyamine transporter I"/>
    <property type="match status" value="1"/>
</dbReference>
<dbReference type="Proteomes" id="UP001567572">
    <property type="component" value="Unassembled WGS sequence"/>
</dbReference>
<feature type="transmembrane region" description="Helical" evidence="7">
    <location>
        <begin position="184"/>
        <end position="209"/>
    </location>
</feature>
<accession>A0ABD5M1E9</accession>
<dbReference type="GO" id="GO:0005886">
    <property type="term" value="C:plasma membrane"/>
    <property type="evidence" value="ECO:0007669"/>
    <property type="project" value="UniProtKB-SubCell"/>
</dbReference>
<feature type="transmembrane region" description="Helical" evidence="7">
    <location>
        <begin position="270"/>
        <end position="303"/>
    </location>
</feature>
<sequence length="470" mass="48235">MSDGDLSRDLGLYSAVTLSMGAMIGGGIFVLPAVGFEKAGPAVVLAYLLAGLIVLPNALSKAEMATAMPEDGGTYIYIDRAMGPLFGTIAGIGVWFSLVFKSAFALVGLGAYLLLLVNIPAGLVKTVALVLGVVVILLNIVGTEKSGQVQSVLVSLVVLVLGAYVLGGIQPVEPSQYAPFTTHGIGGVATATAFVFVSYAGIGEVASVAEEIAEPSRNIPLAMLISIGVMMIIYTAVVAVVVGVVPGETLVSGGPGGGTSLTPMADSAELVFGGAGVTVVAVTAVLALTSMANAGVLGTSRFLLAMSRDSLLPERVGRINPRFLTPVTAVLVTGALLLALIAFVPVVDLAKLASAFLILVFSLENLSVIVFREVDVDFYDPDFRSPGYPVVQVLGVIGGVVLIVQMGLLSILGAVGISVGSLAWYLIYARSRTSRTGALATYLSRESDPSDPSTSSEPSDEAPAAKRRDD</sequence>
<keyword evidence="2" id="KW-1003">Cell membrane</keyword>
<evidence type="ECO:0000256" key="6">
    <source>
        <dbReference type="SAM" id="MobiDB-lite"/>
    </source>
</evidence>
<feature type="transmembrane region" description="Helical" evidence="7">
    <location>
        <begin position="112"/>
        <end position="140"/>
    </location>
</feature>
<protein>
    <submittedName>
        <fullName evidence="8">APC family permease</fullName>
    </submittedName>
</protein>
<feature type="transmembrane region" description="Helical" evidence="7">
    <location>
        <begin position="221"/>
        <end position="245"/>
    </location>
</feature>
<keyword evidence="4 7" id="KW-1133">Transmembrane helix</keyword>
<evidence type="ECO:0000256" key="3">
    <source>
        <dbReference type="ARBA" id="ARBA00022692"/>
    </source>
</evidence>
<feature type="region of interest" description="Disordered" evidence="6">
    <location>
        <begin position="442"/>
        <end position="470"/>
    </location>
</feature>
<dbReference type="EMBL" id="JBEDNY010000003">
    <property type="protein sequence ID" value="MEZ3164081.1"/>
    <property type="molecule type" value="Genomic_DNA"/>
</dbReference>
<feature type="transmembrane region" description="Helical" evidence="7">
    <location>
        <begin position="323"/>
        <end position="346"/>
    </location>
</feature>
<evidence type="ECO:0000256" key="4">
    <source>
        <dbReference type="ARBA" id="ARBA00022989"/>
    </source>
</evidence>
<evidence type="ECO:0000256" key="7">
    <source>
        <dbReference type="SAM" id="Phobius"/>
    </source>
</evidence>
<keyword evidence="5 7" id="KW-0472">Membrane</keyword>